<dbReference type="PANTHER" id="PTHR48022">
    <property type="entry name" value="PLASTIDIC GLUCOSE TRANSPORTER 4"/>
    <property type="match status" value="1"/>
</dbReference>
<dbReference type="PROSITE" id="PS50850">
    <property type="entry name" value="MFS"/>
    <property type="match status" value="1"/>
</dbReference>
<comment type="caution">
    <text evidence="8">The sequence shown here is derived from an EMBL/GenBank/DDBJ whole genome shotgun (WGS) entry which is preliminary data.</text>
</comment>
<organism evidence="8 9">
    <name type="scientific">Cyphellophora attinorum</name>
    <dbReference type="NCBI Taxonomy" id="1664694"/>
    <lineage>
        <taxon>Eukaryota</taxon>
        <taxon>Fungi</taxon>
        <taxon>Dikarya</taxon>
        <taxon>Ascomycota</taxon>
        <taxon>Pezizomycotina</taxon>
        <taxon>Eurotiomycetes</taxon>
        <taxon>Chaetothyriomycetidae</taxon>
        <taxon>Chaetothyriales</taxon>
        <taxon>Cyphellophoraceae</taxon>
        <taxon>Cyphellophora</taxon>
    </lineage>
</organism>
<gene>
    <name evidence="8" type="ORF">AB675_10534</name>
</gene>
<feature type="transmembrane region" description="Helical" evidence="6">
    <location>
        <begin position="26"/>
        <end position="49"/>
    </location>
</feature>
<keyword evidence="3 6" id="KW-0812">Transmembrane</keyword>
<comment type="subcellular location">
    <subcellularLocation>
        <location evidence="1">Membrane</location>
        <topology evidence="1">Multi-pass membrane protein</topology>
    </subcellularLocation>
</comment>
<evidence type="ECO:0000256" key="5">
    <source>
        <dbReference type="ARBA" id="ARBA00023136"/>
    </source>
</evidence>
<dbReference type="OrthoDB" id="508119at2759"/>
<dbReference type="InterPro" id="IPR020846">
    <property type="entry name" value="MFS_dom"/>
</dbReference>
<dbReference type="InterPro" id="IPR036259">
    <property type="entry name" value="MFS_trans_sf"/>
</dbReference>
<evidence type="ECO:0000259" key="7">
    <source>
        <dbReference type="PROSITE" id="PS50850"/>
    </source>
</evidence>
<dbReference type="GO" id="GO:0005351">
    <property type="term" value="F:carbohydrate:proton symporter activity"/>
    <property type="evidence" value="ECO:0007669"/>
    <property type="project" value="TreeGrafter"/>
</dbReference>
<protein>
    <submittedName>
        <fullName evidence="8">Putative quinate permease</fullName>
    </submittedName>
</protein>
<dbReference type="GeneID" id="28731193"/>
<feature type="domain" description="Major facilitator superfamily (MFS) profile" evidence="7">
    <location>
        <begin position="1"/>
        <end position="185"/>
    </location>
</feature>
<evidence type="ECO:0000313" key="8">
    <source>
        <dbReference type="EMBL" id="KPI40774.1"/>
    </source>
</evidence>
<dbReference type="GO" id="GO:0016020">
    <property type="term" value="C:membrane"/>
    <property type="evidence" value="ECO:0007669"/>
    <property type="project" value="UniProtKB-SubCell"/>
</dbReference>
<dbReference type="InterPro" id="IPR050360">
    <property type="entry name" value="MFS_Sugar_Transporters"/>
</dbReference>
<comment type="similarity">
    <text evidence="2">Belongs to the major facilitator superfamily. Sugar transporter (TC 2.A.1.1) family.</text>
</comment>
<dbReference type="InterPro" id="IPR005828">
    <property type="entry name" value="MFS_sugar_transport-like"/>
</dbReference>
<dbReference type="Pfam" id="PF00083">
    <property type="entry name" value="Sugar_tr"/>
    <property type="match status" value="1"/>
</dbReference>
<feature type="transmembrane region" description="Helical" evidence="6">
    <location>
        <begin position="92"/>
        <end position="120"/>
    </location>
</feature>
<dbReference type="EMBL" id="LFJN01000011">
    <property type="protein sequence ID" value="KPI40774.1"/>
    <property type="molecule type" value="Genomic_DNA"/>
</dbReference>
<feature type="transmembrane region" description="Helical" evidence="6">
    <location>
        <begin position="163"/>
        <end position="181"/>
    </location>
</feature>
<evidence type="ECO:0000256" key="1">
    <source>
        <dbReference type="ARBA" id="ARBA00004141"/>
    </source>
</evidence>
<evidence type="ECO:0000256" key="6">
    <source>
        <dbReference type="SAM" id="Phobius"/>
    </source>
</evidence>
<reference evidence="8 9" key="1">
    <citation type="submission" date="2015-06" db="EMBL/GenBank/DDBJ databases">
        <title>Draft genome of the ant-associated black yeast Phialophora attae CBS 131958.</title>
        <authorList>
            <person name="Moreno L.F."/>
            <person name="Stielow B.J."/>
            <person name="de Hoog S."/>
            <person name="Vicente V.A."/>
            <person name="Weiss V.A."/>
            <person name="de Vries M."/>
            <person name="Cruz L.M."/>
            <person name="Souza E.M."/>
        </authorList>
    </citation>
    <scope>NUCLEOTIDE SEQUENCE [LARGE SCALE GENOMIC DNA]</scope>
    <source>
        <strain evidence="8 9">CBS 131958</strain>
    </source>
</reference>
<dbReference type="STRING" id="1664694.A0A0N1HUQ9"/>
<evidence type="ECO:0000256" key="3">
    <source>
        <dbReference type="ARBA" id="ARBA00022692"/>
    </source>
</evidence>
<dbReference type="VEuPathDB" id="FungiDB:AB675_10534"/>
<dbReference type="Gene3D" id="1.20.1250.20">
    <property type="entry name" value="MFS general substrate transporter like domains"/>
    <property type="match status" value="1"/>
</dbReference>
<dbReference type="SUPFAM" id="SSF103473">
    <property type="entry name" value="MFS general substrate transporter"/>
    <property type="match status" value="1"/>
</dbReference>
<keyword evidence="4 6" id="KW-1133">Transmembrane helix</keyword>
<sequence>MAGLNVINYYAPSIFRSAGFTSVNSMLFLTGLFGLVKLVAAAAFMAIFVRIKGNRFWLNLGSAVCATSMFVLALCIWSTGTSSAEGRGNLSVQGVVSVLCVYIFSFFFGVSLGPISWNVCGEIFPSRLSAKCCTITTFTQWLFQIVIASVTPRLIASIGWGTYVVYGTCCTVSLGWCWAAVPETRGVALGREMDQLFEKQEEMVPSDTSEVYQVEEEAMVEVNETSPLMFSDQRRRRRSSVALIV</sequence>
<keyword evidence="9" id="KW-1185">Reference proteome</keyword>
<dbReference type="PANTHER" id="PTHR48022:SF2">
    <property type="entry name" value="PLASTIDIC GLUCOSE TRANSPORTER 4"/>
    <property type="match status" value="1"/>
</dbReference>
<name>A0A0N1HUQ9_9EURO</name>
<feature type="transmembrane region" description="Helical" evidence="6">
    <location>
        <begin position="56"/>
        <end position="80"/>
    </location>
</feature>
<evidence type="ECO:0000256" key="4">
    <source>
        <dbReference type="ARBA" id="ARBA00022989"/>
    </source>
</evidence>
<dbReference type="AlphaFoldDB" id="A0A0N1HUQ9"/>
<dbReference type="Proteomes" id="UP000038010">
    <property type="component" value="Unassembled WGS sequence"/>
</dbReference>
<evidence type="ECO:0000313" key="9">
    <source>
        <dbReference type="Proteomes" id="UP000038010"/>
    </source>
</evidence>
<dbReference type="RefSeq" id="XP_018000737.1">
    <property type="nucleotide sequence ID" value="XM_018139313.1"/>
</dbReference>
<accession>A0A0N1HUQ9</accession>
<evidence type="ECO:0000256" key="2">
    <source>
        <dbReference type="ARBA" id="ARBA00010992"/>
    </source>
</evidence>
<feature type="transmembrane region" description="Helical" evidence="6">
    <location>
        <begin position="132"/>
        <end position="151"/>
    </location>
</feature>
<proteinExistence type="inferred from homology"/>
<keyword evidence="5 6" id="KW-0472">Membrane</keyword>